<accession>A0ABW8A3U6</accession>
<protein>
    <recommendedName>
        <fullName evidence="4">PH domain-containing protein</fullName>
    </recommendedName>
</protein>
<dbReference type="Proteomes" id="UP001612928">
    <property type="component" value="Unassembled WGS sequence"/>
</dbReference>
<evidence type="ECO:0000256" key="1">
    <source>
        <dbReference type="SAM" id="Phobius"/>
    </source>
</evidence>
<comment type="caution">
    <text evidence="2">The sequence shown here is derived from an EMBL/GenBank/DDBJ whole genome shotgun (WGS) entry which is preliminary data.</text>
</comment>
<name>A0ABW8A3U6_9ACTN</name>
<keyword evidence="3" id="KW-1185">Reference proteome</keyword>
<feature type="transmembrane region" description="Helical" evidence="1">
    <location>
        <begin position="12"/>
        <end position="33"/>
    </location>
</feature>
<dbReference type="RefSeq" id="WP_397020579.1">
    <property type="nucleotide sequence ID" value="NZ_JBITMB010000003.1"/>
</dbReference>
<evidence type="ECO:0008006" key="4">
    <source>
        <dbReference type="Google" id="ProtNLM"/>
    </source>
</evidence>
<feature type="transmembrane region" description="Helical" evidence="1">
    <location>
        <begin position="45"/>
        <end position="68"/>
    </location>
</feature>
<evidence type="ECO:0000313" key="3">
    <source>
        <dbReference type="Proteomes" id="UP001612928"/>
    </source>
</evidence>
<organism evidence="2 3">
    <name type="scientific">Nonomuraea indica</name>
    <dbReference type="NCBI Taxonomy" id="1581193"/>
    <lineage>
        <taxon>Bacteria</taxon>
        <taxon>Bacillati</taxon>
        <taxon>Actinomycetota</taxon>
        <taxon>Actinomycetes</taxon>
        <taxon>Streptosporangiales</taxon>
        <taxon>Streptosporangiaceae</taxon>
        <taxon>Nonomuraea</taxon>
    </lineage>
</organism>
<keyword evidence="1" id="KW-0472">Membrane</keyword>
<keyword evidence="1" id="KW-1133">Transmembrane helix</keyword>
<evidence type="ECO:0000313" key="2">
    <source>
        <dbReference type="EMBL" id="MFI7440782.1"/>
    </source>
</evidence>
<gene>
    <name evidence="2" type="ORF">ACIBP5_12580</name>
</gene>
<proteinExistence type="predicted"/>
<sequence length="162" mass="16920">MMQQVWRVSYTGRIAGVLGALISTGVFIVLGWSGAYVAGGDGPDAFISALVLIGAGLLCGSAAVYCCLQSVRPCIMLTDDSVIVRNPYKTQHISLAGVARVSAGYDGICITMRDGSQIVAWAVQKSNLARWLGRRTRADAVVDRLMDAATAAHGNGGVAETS</sequence>
<dbReference type="EMBL" id="JBITMB010000003">
    <property type="protein sequence ID" value="MFI7440782.1"/>
    <property type="molecule type" value="Genomic_DNA"/>
</dbReference>
<reference evidence="2 3" key="1">
    <citation type="submission" date="2024-10" db="EMBL/GenBank/DDBJ databases">
        <title>The Natural Products Discovery Center: Release of the First 8490 Sequenced Strains for Exploring Actinobacteria Biosynthetic Diversity.</title>
        <authorList>
            <person name="Kalkreuter E."/>
            <person name="Kautsar S.A."/>
            <person name="Yang D."/>
            <person name="Bader C.D."/>
            <person name="Teijaro C.N."/>
            <person name="Fluegel L."/>
            <person name="Davis C.M."/>
            <person name="Simpson J.R."/>
            <person name="Lauterbach L."/>
            <person name="Steele A.D."/>
            <person name="Gui C."/>
            <person name="Meng S."/>
            <person name="Li G."/>
            <person name="Viehrig K."/>
            <person name="Ye F."/>
            <person name="Su P."/>
            <person name="Kiefer A.F."/>
            <person name="Nichols A."/>
            <person name="Cepeda A.J."/>
            <person name="Yan W."/>
            <person name="Fan B."/>
            <person name="Jiang Y."/>
            <person name="Adhikari A."/>
            <person name="Zheng C.-J."/>
            <person name="Schuster L."/>
            <person name="Cowan T.M."/>
            <person name="Smanski M.J."/>
            <person name="Chevrette M.G."/>
            <person name="De Carvalho L.P.S."/>
            <person name="Shen B."/>
        </authorList>
    </citation>
    <scope>NUCLEOTIDE SEQUENCE [LARGE SCALE GENOMIC DNA]</scope>
    <source>
        <strain evidence="2 3">NPDC049503</strain>
    </source>
</reference>
<keyword evidence="1" id="KW-0812">Transmembrane</keyword>